<accession>A0ABV8V960</accession>
<gene>
    <name evidence="6" type="ORF">ACFOX3_15650</name>
</gene>
<evidence type="ECO:0000256" key="4">
    <source>
        <dbReference type="ARBA" id="ARBA00023136"/>
    </source>
</evidence>
<name>A0ABV8V960_9GAMM</name>
<comment type="subcellular location">
    <subcellularLocation>
        <location evidence="1">Membrane</location>
        <topology evidence="1">Multi-pass membrane protein</topology>
    </subcellularLocation>
</comment>
<evidence type="ECO:0000313" key="7">
    <source>
        <dbReference type="Proteomes" id="UP001595840"/>
    </source>
</evidence>
<dbReference type="InterPro" id="IPR002657">
    <property type="entry name" value="BilAc:Na_symport/Acr3"/>
</dbReference>
<evidence type="ECO:0000313" key="6">
    <source>
        <dbReference type="EMBL" id="MFC4363750.1"/>
    </source>
</evidence>
<proteinExistence type="predicted"/>
<feature type="transmembrane region" description="Helical" evidence="5">
    <location>
        <begin position="44"/>
        <end position="67"/>
    </location>
</feature>
<feature type="transmembrane region" description="Helical" evidence="5">
    <location>
        <begin position="12"/>
        <end position="32"/>
    </location>
</feature>
<keyword evidence="4 5" id="KW-0472">Membrane</keyword>
<dbReference type="RefSeq" id="WP_290261750.1">
    <property type="nucleotide sequence ID" value="NZ_JAUFQG010000004.1"/>
</dbReference>
<evidence type="ECO:0000256" key="2">
    <source>
        <dbReference type="ARBA" id="ARBA00022692"/>
    </source>
</evidence>
<feature type="transmembrane region" description="Helical" evidence="5">
    <location>
        <begin position="146"/>
        <end position="169"/>
    </location>
</feature>
<evidence type="ECO:0000256" key="3">
    <source>
        <dbReference type="ARBA" id="ARBA00022989"/>
    </source>
</evidence>
<feature type="transmembrane region" description="Helical" evidence="5">
    <location>
        <begin position="108"/>
        <end position="126"/>
    </location>
</feature>
<feature type="transmembrane region" description="Helical" evidence="5">
    <location>
        <begin position="73"/>
        <end position="96"/>
    </location>
</feature>
<comment type="caution">
    <text evidence="6">The sequence shown here is derived from an EMBL/GenBank/DDBJ whole genome shotgun (WGS) entry which is preliminary data.</text>
</comment>
<keyword evidence="3 5" id="KW-1133">Transmembrane helix</keyword>
<dbReference type="EMBL" id="JBHSCX010000020">
    <property type="protein sequence ID" value="MFC4363750.1"/>
    <property type="molecule type" value="Genomic_DNA"/>
</dbReference>
<dbReference type="Pfam" id="PF01758">
    <property type="entry name" value="SBF"/>
    <property type="match status" value="1"/>
</dbReference>
<dbReference type="InterPro" id="IPR038770">
    <property type="entry name" value="Na+/solute_symporter_sf"/>
</dbReference>
<evidence type="ECO:0000256" key="1">
    <source>
        <dbReference type="ARBA" id="ARBA00004141"/>
    </source>
</evidence>
<feature type="transmembrane region" description="Helical" evidence="5">
    <location>
        <begin position="267"/>
        <end position="289"/>
    </location>
</feature>
<sequence>MASEVSFGADQLLLLNGILALMIFGVSLTLKVEDFSRIVRAPKAPMTGLIAQFMLLPAFTCAATWAVDMEPTMALGMMLVAACPGGTFSNIMTFIARGNLAVSVSMTAVSSVAAVLLTPFNFAFYASLNPNTKPLLQTIALDPLQMVNLFIFVLILPLIAGMLCGKFFPLLVKKSEQPFRLFSIGALLVFVAIACGKNLQALISHMGLLTVLVIAHNTFALGLGFIAAKLGRLTEPDTRAVTLEVGIQNSGLALVILFTFFPDQSNMLVVAAFWGIWHLVSGGLLATYWSRSAKQETAFAH</sequence>
<dbReference type="Proteomes" id="UP001595840">
    <property type="component" value="Unassembled WGS sequence"/>
</dbReference>
<feature type="transmembrane region" description="Helical" evidence="5">
    <location>
        <begin position="181"/>
        <end position="200"/>
    </location>
</feature>
<dbReference type="PANTHER" id="PTHR10361">
    <property type="entry name" value="SODIUM-BILE ACID COTRANSPORTER"/>
    <property type="match status" value="1"/>
</dbReference>
<feature type="transmembrane region" description="Helical" evidence="5">
    <location>
        <begin position="206"/>
        <end position="228"/>
    </location>
</feature>
<dbReference type="Gene3D" id="1.20.1530.20">
    <property type="match status" value="1"/>
</dbReference>
<organism evidence="6 7">
    <name type="scientific">Simiduia curdlanivorans</name>
    <dbReference type="NCBI Taxonomy" id="1492769"/>
    <lineage>
        <taxon>Bacteria</taxon>
        <taxon>Pseudomonadati</taxon>
        <taxon>Pseudomonadota</taxon>
        <taxon>Gammaproteobacteria</taxon>
        <taxon>Cellvibrionales</taxon>
        <taxon>Cellvibrionaceae</taxon>
        <taxon>Simiduia</taxon>
    </lineage>
</organism>
<reference evidence="7" key="1">
    <citation type="journal article" date="2019" name="Int. J. Syst. Evol. Microbiol.">
        <title>The Global Catalogue of Microorganisms (GCM) 10K type strain sequencing project: providing services to taxonomists for standard genome sequencing and annotation.</title>
        <authorList>
            <consortium name="The Broad Institute Genomics Platform"/>
            <consortium name="The Broad Institute Genome Sequencing Center for Infectious Disease"/>
            <person name="Wu L."/>
            <person name="Ma J."/>
        </authorList>
    </citation>
    <scope>NUCLEOTIDE SEQUENCE [LARGE SCALE GENOMIC DNA]</scope>
    <source>
        <strain evidence="7">CECT 8570</strain>
    </source>
</reference>
<keyword evidence="2 5" id="KW-0812">Transmembrane</keyword>
<evidence type="ECO:0000256" key="5">
    <source>
        <dbReference type="SAM" id="Phobius"/>
    </source>
</evidence>
<protein>
    <submittedName>
        <fullName evidence="6">Bile acid:sodium symporter family protein</fullName>
    </submittedName>
</protein>
<dbReference type="PANTHER" id="PTHR10361:SF28">
    <property type="entry name" value="P3 PROTEIN-RELATED"/>
    <property type="match status" value="1"/>
</dbReference>
<keyword evidence="7" id="KW-1185">Reference proteome</keyword>
<dbReference type="InterPro" id="IPR004710">
    <property type="entry name" value="Bilac:Na_transpt"/>
</dbReference>